<proteinExistence type="predicted"/>
<name>A0A6M3ITG9_9ZZZZ</name>
<feature type="domain" description="Galactosyltransferase C-terminal" evidence="3">
    <location>
        <begin position="126"/>
        <end position="174"/>
    </location>
</feature>
<dbReference type="PANTHER" id="PTHR43179:SF7">
    <property type="entry name" value="RHAMNOSYLTRANSFERASE WBBL"/>
    <property type="match status" value="1"/>
</dbReference>
<organism evidence="4">
    <name type="scientific">viral metagenome</name>
    <dbReference type="NCBI Taxonomy" id="1070528"/>
    <lineage>
        <taxon>unclassified sequences</taxon>
        <taxon>metagenomes</taxon>
        <taxon>organismal metagenomes</taxon>
    </lineage>
</organism>
<dbReference type="InterPro" id="IPR027791">
    <property type="entry name" value="Galactosyl_T_C"/>
</dbReference>
<gene>
    <name evidence="5" type="ORF">MM415A00871_0011</name>
    <name evidence="4" type="ORF">MM415B01048_0024</name>
</gene>
<dbReference type="PANTHER" id="PTHR43179">
    <property type="entry name" value="RHAMNOSYLTRANSFERASE WBBL"/>
    <property type="match status" value="1"/>
</dbReference>
<evidence type="ECO:0000256" key="1">
    <source>
        <dbReference type="ARBA" id="ARBA00022679"/>
    </source>
</evidence>
<dbReference type="InterPro" id="IPR001173">
    <property type="entry name" value="Glyco_trans_2-like"/>
</dbReference>
<evidence type="ECO:0000313" key="5">
    <source>
        <dbReference type="EMBL" id="QJA79485.1"/>
    </source>
</evidence>
<reference evidence="4" key="1">
    <citation type="submission" date="2020-03" db="EMBL/GenBank/DDBJ databases">
        <title>The deep terrestrial virosphere.</title>
        <authorList>
            <person name="Holmfeldt K."/>
            <person name="Nilsson E."/>
            <person name="Simone D."/>
            <person name="Lopez-Fernandez M."/>
            <person name="Wu X."/>
            <person name="de Brujin I."/>
            <person name="Lundin D."/>
            <person name="Andersson A."/>
            <person name="Bertilsson S."/>
            <person name="Dopson M."/>
        </authorList>
    </citation>
    <scope>NUCLEOTIDE SEQUENCE</scope>
    <source>
        <strain evidence="5">MM415A00871</strain>
        <strain evidence="4">MM415B01048</strain>
    </source>
</reference>
<dbReference type="Pfam" id="PF02709">
    <property type="entry name" value="Glyco_transf_7C"/>
    <property type="match status" value="1"/>
</dbReference>
<feature type="domain" description="Glycosyltransferase 2-like" evidence="2">
    <location>
        <begin position="4"/>
        <end position="92"/>
    </location>
</feature>
<accession>A0A6M3ITG9</accession>
<dbReference type="Pfam" id="PF00535">
    <property type="entry name" value="Glycos_transf_2"/>
    <property type="match status" value="1"/>
</dbReference>
<evidence type="ECO:0000313" key="4">
    <source>
        <dbReference type="EMBL" id="QJA60816.1"/>
    </source>
</evidence>
<dbReference type="GO" id="GO:0016740">
    <property type="term" value="F:transferase activity"/>
    <property type="evidence" value="ECO:0007669"/>
    <property type="project" value="UniProtKB-KW"/>
</dbReference>
<protein>
    <submittedName>
        <fullName evidence="4">Putative glycosyltransferase</fullName>
    </submittedName>
</protein>
<dbReference type="EMBL" id="MT142383">
    <property type="protein sequence ID" value="QJA79485.1"/>
    <property type="molecule type" value="Genomic_DNA"/>
</dbReference>
<evidence type="ECO:0000259" key="2">
    <source>
        <dbReference type="Pfam" id="PF00535"/>
    </source>
</evidence>
<evidence type="ECO:0000259" key="3">
    <source>
        <dbReference type="Pfam" id="PF02709"/>
    </source>
</evidence>
<dbReference type="SUPFAM" id="SSF53448">
    <property type="entry name" value="Nucleotide-diphospho-sugar transferases"/>
    <property type="match status" value="1"/>
</dbReference>
<dbReference type="InterPro" id="IPR029044">
    <property type="entry name" value="Nucleotide-diphossugar_trans"/>
</dbReference>
<keyword evidence="1 4" id="KW-0808">Transferase</keyword>
<dbReference type="AlphaFoldDB" id="A0A6M3ITG9"/>
<sequence length="235" mass="27376">MIGIAITTKDRTKVLQFTINQFKKYTTEDMCFVVVDDHSTETMLHQIFANSIGDYIYNDENLGVARTKNVCIKYLMSKGCDHIFLFDDDCFPVAENWHLPWVNSGEHHLNFCIDTHQNIIDRKENVIWWDGCLGCCMYFTRECIEKVGGYDKRYAKYGYEHYELTERIHRAGITPHARMSPIKLGAWSFDAQDSHKLFVWGRKSCLSKGVKDEGISENLKVHPVVMEDKTIFRDI</sequence>
<dbReference type="Gene3D" id="3.90.550.10">
    <property type="entry name" value="Spore Coat Polysaccharide Biosynthesis Protein SpsA, Chain A"/>
    <property type="match status" value="1"/>
</dbReference>
<dbReference type="EMBL" id="MT141421">
    <property type="protein sequence ID" value="QJA60816.1"/>
    <property type="molecule type" value="Genomic_DNA"/>
</dbReference>